<dbReference type="InterPro" id="IPR036291">
    <property type="entry name" value="NAD(P)-bd_dom_sf"/>
</dbReference>
<sequence>MTSTMGGRAQLMSLLALVLGLALLVNPGSLLRVGWGLLGSLLSLAGLVGALGTMLGLTVLYLQSWQEDTKRVDALHKKAVLVTGCDSGFGLQFARELHGLGMTVLAGCLQTKSPGASELAALNSPRMHVLALDVTSDENVEEVLRVAQGIVTDNGLELWCVVNNAGVGCMGEIEWTRMSSFRMVAEVNLWGAVRITKAFLPLLRRSRGRIVNMSSIAARTSSYNNCAYAITKVALESFSDALRLEMHKWGVQVSLIEPGNYTLHTNLVGDTSGADHFWNALPEPLQRDYGREYVAAFASQLRLNLESNSSTDASPVVSALRHAVTSRWPRRRYLPASRSERFAVALFSALPAVVADRLFTSPVRPGGQQRIIPDLLKQGGRGGGGLRARP</sequence>
<name>A0AAJ7TEY8_PETMA</name>
<dbReference type="Pfam" id="PF00106">
    <property type="entry name" value="adh_short"/>
    <property type="match status" value="1"/>
</dbReference>
<dbReference type="Proteomes" id="UP001318040">
    <property type="component" value="Chromosome 23"/>
</dbReference>
<dbReference type="GO" id="GO:0016491">
    <property type="term" value="F:oxidoreductase activity"/>
    <property type="evidence" value="ECO:0007669"/>
    <property type="project" value="UniProtKB-KW"/>
</dbReference>
<dbReference type="PRINTS" id="PR00081">
    <property type="entry name" value="GDHRDH"/>
</dbReference>
<evidence type="ECO:0000256" key="4">
    <source>
        <dbReference type="SAM" id="Phobius"/>
    </source>
</evidence>
<reference evidence="6" key="1">
    <citation type="submission" date="2025-08" db="UniProtKB">
        <authorList>
            <consortium name="RefSeq"/>
        </authorList>
    </citation>
    <scope>IDENTIFICATION</scope>
    <source>
        <tissue evidence="6">Sperm</tissue>
    </source>
</reference>
<dbReference type="KEGG" id="pmrn:116945223"/>
<dbReference type="InterPro" id="IPR002347">
    <property type="entry name" value="SDR_fam"/>
</dbReference>
<dbReference type="Gene3D" id="3.40.50.720">
    <property type="entry name" value="NAD(P)-binding Rossmann-like Domain"/>
    <property type="match status" value="1"/>
</dbReference>
<keyword evidence="2" id="KW-0560">Oxidoreductase</keyword>
<dbReference type="PANTHER" id="PTHR43313">
    <property type="entry name" value="SHORT-CHAIN DEHYDROGENASE/REDUCTASE FAMILY 9C"/>
    <property type="match status" value="1"/>
</dbReference>
<dbReference type="PRINTS" id="PR00080">
    <property type="entry name" value="SDRFAMILY"/>
</dbReference>
<keyword evidence="4" id="KW-1133">Transmembrane helix</keyword>
<evidence type="ECO:0000256" key="2">
    <source>
        <dbReference type="ARBA" id="ARBA00023002"/>
    </source>
</evidence>
<feature type="transmembrane region" description="Helical" evidence="4">
    <location>
        <begin position="40"/>
        <end position="62"/>
    </location>
</feature>
<keyword evidence="4" id="KW-0812">Transmembrane</keyword>
<evidence type="ECO:0000313" key="6">
    <source>
        <dbReference type="RefSeq" id="XP_032815418.1"/>
    </source>
</evidence>
<comment type="similarity">
    <text evidence="1 3">Belongs to the short-chain dehydrogenases/reductases (SDR) family.</text>
</comment>
<dbReference type="InterPro" id="IPR020904">
    <property type="entry name" value="Sc_DH/Rdtase_CS"/>
</dbReference>
<gene>
    <name evidence="6" type="primary">LOC116945223</name>
</gene>
<keyword evidence="5" id="KW-1185">Reference proteome</keyword>
<protein>
    <submittedName>
        <fullName evidence="6">D-beta-hydroxybutyrate dehydrogenase, mitochondrial-like</fullName>
    </submittedName>
</protein>
<dbReference type="PROSITE" id="PS00061">
    <property type="entry name" value="ADH_SHORT"/>
    <property type="match status" value="1"/>
</dbReference>
<evidence type="ECO:0000256" key="3">
    <source>
        <dbReference type="RuleBase" id="RU000363"/>
    </source>
</evidence>
<dbReference type="AlphaFoldDB" id="A0AAJ7TEY8"/>
<dbReference type="GO" id="GO:0008202">
    <property type="term" value="P:steroid metabolic process"/>
    <property type="evidence" value="ECO:0007669"/>
    <property type="project" value="TreeGrafter"/>
</dbReference>
<accession>A0AAJ7TEY8</accession>
<keyword evidence="4" id="KW-0472">Membrane</keyword>
<dbReference type="RefSeq" id="XP_032815418.1">
    <property type="nucleotide sequence ID" value="XM_032959527.1"/>
</dbReference>
<dbReference type="PANTHER" id="PTHR43313:SF36">
    <property type="entry name" value="D-BETA-HYDROXYBUTYRATE DEHYDROGENASE, MITOCHONDRIAL"/>
    <property type="match status" value="1"/>
</dbReference>
<organism evidence="5 6">
    <name type="scientific">Petromyzon marinus</name>
    <name type="common">Sea lamprey</name>
    <dbReference type="NCBI Taxonomy" id="7757"/>
    <lineage>
        <taxon>Eukaryota</taxon>
        <taxon>Metazoa</taxon>
        <taxon>Chordata</taxon>
        <taxon>Craniata</taxon>
        <taxon>Vertebrata</taxon>
        <taxon>Cyclostomata</taxon>
        <taxon>Hyperoartia</taxon>
        <taxon>Petromyzontiformes</taxon>
        <taxon>Petromyzontidae</taxon>
        <taxon>Petromyzon</taxon>
    </lineage>
</organism>
<dbReference type="SUPFAM" id="SSF51735">
    <property type="entry name" value="NAD(P)-binding Rossmann-fold domains"/>
    <property type="match status" value="1"/>
</dbReference>
<evidence type="ECO:0000313" key="5">
    <source>
        <dbReference type="Proteomes" id="UP001318040"/>
    </source>
</evidence>
<proteinExistence type="inferred from homology"/>
<evidence type="ECO:0000256" key="1">
    <source>
        <dbReference type="ARBA" id="ARBA00006484"/>
    </source>
</evidence>